<reference evidence="1" key="1">
    <citation type="submission" date="2020-04" db="EMBL/GenBank/DDBJ databases">
        <title>A chromosome-scale assembly and high-density genetic map of the yellow drum (Nibea albiflora) genome.</title>
        <authorList>
            <person name="Xu D."/>
            <person name="Zhang W."/>
            <person name="Chen R."/>
            <person name="Tan P."/>
            <person name="Wang L."/>
            <person name="Song H."/>
            <person name="Tian L."/>
            <person name="Zhu Q."/>
            <person name="Wang B."/>
        </authorList>
    </citation>
    <scope>NUCLEOTIDE SEQUENCE</scope>
    <source>
        <strain evidence="1">ZJHYS-2018</strain>
    </source>
</reference>
<comment type="caution">
    <text evidence="1">The sequence shown here is derived from an EMBL/GenBank/DDBJ whole genome shotgun (WGS) entry which is preliminary data.</text>
</comment>
<sequence>MMDGYSAPLGGSPALEEPNMMGDLNSLSNAEEEVMKERGDGGDLIRSSSEEQPKKRDDEDSPMIKNEEEVEEARPMMKNEEEGDEDRGDEETHCSSSPAPDEQDKEKGEKEEVKEQLEGGTEDKVEKKPETPCSSITPPPSQQREEGEVRGDEREKEEKERMNEDVVKNEEQLEGGKGEEKECSAITPPQEEKTNTLIQQAPPVPPSSVDQEVLAKTNAPPSRTKAPPTSSSPTLAAPKKKQASQVRKSNAPHKEKSAVKEPEETVKTSRTAGGTRAAKMISAKSTGGGKLEIKSEKVDLKAVQSKVGSLEKITHVPGGGKKKIETHKLSFKENAKARTDHGADIVVQPDSSPARLSNTSSPGSLNAAEAPPLNTLADEVKDSPSTNKKYI</sequence>
<name>A0ACB7EX05_NIBAL</name>
<dbReference type="Proteomes" id="UP000805704">
    <property type="component" value="Chromosome 20"/>
</dbReference>
<proteinExistence type="predicted"/>
<dbReference type="EMBL" id="CM024808">
    <property type="protein sequence ID" value="KAG8006595.1"/>
    <property type="molecule type" value="Genomic_DNA"/>
</dbReference>
<protein>
    <submittedName>
        <fullName evidence="1">Microtubule-associated protein tau</fullName>
    </submittedName>
</protein>
<organism evidence="1 2">
    <name type="scientific">Nibea albiflora</name>
    <name type="common">Yellow drum</name>
    <name type="synonym">Corvina albiflora</name>
    <dbReference type="NCBI Taxonomy" id="240163"/>
    <lineage>
        <taxon>Eukaryota</taxon>
        <taxon>Metazoa</taxon>
        <taxon>Chordata</taxon>
        <taxon>Craniata</taxon>
        <taxon>Vertebrata</taxon>
        <taxon>Euteleostomi</taxon>
        <taxon>Actinopterygii</taxon>
        <taxon>Neopterygii</taxon>
        <taxon>Teleostei</taxon>
        <taxon>Neoteleostei</taxon>
        <taxon>Acanthomorphata</taxon>
        <taxon>Eupercaria</taxon>
        <taxon>Sciaenidae</taxon>
        <taxon>Nibea</taxon>
    </lineage>
</organism>
<accession>A0ACB7EX05</accession>
<gene>
    <name evidence="1" type="primary">MAPT</name>
    <name evidence="1" type="ORF">GBF38_021062</name>
</gene>
<keyword evidence="2" id="KW-1185">Reference proteome</keyword>
<evidence type="ECO:0000313" key="1">
    <source>
        <dbReference type="EMBL" id="KAG8006595.1"/>
    </source>
</evidence>
<evidence type="ECO:0000313" key="2">
    <source>
        <dbReference type="Proteomes" id="UP000805704"/>
    </source>
</evidence>